<evidence type="ECO:0000256" key="5">
    <source>
        <dbReference type="ARBA" id="ARBA00093776"/>
    </source>
</evidence>
<dbReference type="InterPro" id="IPR029673">
    <property type="entry name" value="TMEM179"/>
</dbReference>
<evidence type="ECO:0000313" key="7">
    <source>
        <dbReference type="EnsemblMetazoa" id="XP_038056104.1"/>
    </source>
</evidence>
<evidence type="ECO:0000256" key="2">
    <source>
        <dbReference type="ARBA" id="ARBA00022692"/>
    </source>
</evidence>
<dbReference type="Proteomes" id="UP000887568">
    <property type="component" value="Unplaced"/>
</dbReference>
<feature type="transmembrane region" description="Helical" evidence="6">
    <location>
        <begin position="50"/>
        <end position="72"/>
    </location>
</feature>
<evidence type="ECO:0000256" key="4">
    <source>
        <dbReference type="ARBA" id="ARBA00023136"/>
    </source>
</evidence>
<evidence type="ECO:0000313" key="8">
    <source>
        <dbReference type="Proteomes" id="UP000887568"/>
    </source>
</evidence>
<dbReference type="AlphaFoldDB" id="A0A913ZX58"/>
<keyword evidence="3 6" id="KW-1133">Transmembrane helix</keyword>
<dbReference type="RefSeq" id="XP_038056104.1">
    <property type="nucleotide sequence ID" value="XM_038200176.1"/>
</dbReference>
<evidence type="ECO:0000256" key="6">
    <source>
        <dbReference type="SAM" id="Phobius"/>
    </source>
</evidence>
<name>A0A913ZX58_PATMI</name>
<keyword evidence="4 6" id="KW-0472">Membrane</keyword>
<feature type="transmembrane region" description="Helical" evidence="6">
    <location>
        <begin position="84"/>
        <end position="108"/>
    </location>
</feature>
<dbReference type="InterPro" id="IPR059010">
    <property type="entry name" value="TMEM179-179B"/>
</dbReference>
<dbReference type="PANTHER" id="PTHR31872:SF4">
    <property type="entry name" value="TRANSMEMBRANE PROTEIN 179"/>
    <property type="match status" value="1"/>
</dbReference>
<reference evidence="7" key="1">
    <citation type="submission" date="2022-11" db="UniProtKB">
        <authorList>
            <consortium name="EnsemblMetazoa"/>
        </authorList>
    </citation>
    <scope>IDENTIFICATION</scope>
</reference>
<organism evidence="7 8">
    <name type="scientific">Patiria miniata</name>
    <name type="common">Bat star</name>
    <name type="synonym">Asterina miniata</name>
    <dbReference type="NCBI Taxonomy" id="46514"/>
    <lineage>
        <taxon>Eukaryota</taxon>
        <taxon>Metazoa</taxon>
        <taxon>Echinodermata</taxon>
        <taxon>Eleutherozoa</taxon>
        <taxon>Asterozoa</taxon>
        <taxon>Asteroidea</taxon>
        <taxon>Valvatacea</taxon>
        <taxon>Valvatida</taxon>
        <taxon>Asterinidae</taxon>
        <taxon>Patiria</taxon>
    </lineage>
</organism>
<accession>A0A913ZX58</accession>
<keyword evidence="8" id="KW-1185">Reference proteome</keyword>
<comment type="subcellular location">
    <subcellularLocation>
        <location evidence="1">Membrane</location>
        <topology evidence="1">Multi-pass membrane protein</topology>
    </subcellularLocation>
</comment>
<proteinExistence type="inferred from homology"/>
<keyword evidence="2 6" id="KW-0812">Transmembrane</keyword>
<dbReference type="PANTHER" id="PTHR31872">
    <property type="entry name" value="TRANSMEMBRANE PROTEIN 179"/>
    <property type="match status" value="1"/>
</dbReference>
<comment type="similarity">
    <text evidence="5">Belongs to the TMEM179 family.</text>
</comment>
<protein>
    <submittedName>
        <fullName evidence="7">Uncharacterized protein</fullName>
    </submittedName>
</protein>
<feature type="transmembrane region" description="Helical" evidence="6">
    <location>
        <begin position="12"/>
        <end position="30"/>
    </location>
</feature>
<evidence type="ECO:0000256" key="3">
    <source>
        <dbReference type="ARBA" id="ARBA00022989"/>
    </source>
</evidence>
<feature type="transmembrane region" description="Helical" evidence="6">
    <location>
        <begin position="154"/>
        <end position="174"/>
    </location>
</feature>
<dbReference type="EnsemblMetazoa" id="XM_038200176.1">
    <property type="protein sequence ID" value="XP_038056104.1"/>
    <property type="gene ID" value="LOC119728103"/>
</dbReference>
<dbReference type="GeneID" id="119728103"/>
<evidence type="ECO:0000256" key="1">
    <source>
        <dbReference type="ARBA" id="ARBA00004141"/>
    </source>
</evidence>
<dbReference type="Pfam" id="PF26158">
    <property type="entry name" value="Claudin_TMEM179-179B"/>
    <property type="match status" value="1"/>
</dbReference>
<sequence>MGKSPWPTLKCVHLSVFLPFFVVFFCTLKTPKGQKNYYLFTDALPSACNFCLAIQILAVLIAPVIAVYRVVVNLKPDKIKVLRIIVTVGVVLFAILVLVVAAIISAGLTSLCNKLNDACPLPSKIDCVHFQKLGWDPDFDGSAFYDMTKTAESAAWVSFVLWTALAVWFSVLFLKSRRRPSLREKNAAAGSTPVDVPI</sequence>